<evidence type="ECO:0000256" key="3">
    <source>
        <dbReference type="ARBA" id="ARBA00004922"/>
    </source>
</evidence>
<evidence type="ECO:0000256" key="10">
    <source>
        <dbReference type="ARBA" id="ARBA00022968"/>
    </source>
</evidence>
<dbReference type="PANTHER" id="PTHR11675">
    <property type="entry name" value="N-ACETYLGALACTOSAMINYLTRANSFERASE"/>
    <property type="match status" value="1"/>
</dbReference>
<evidence type="ECO:0000256" key="6">
    <source>
        <dbReference type="ARBA" id="ARBA00022679"/>
    </source>
</evidence>
<dbReference type="InParanoid" id="A0A067RSV6"/>
<evidence type="ECO:0000256" key="9">
    <source>
        <dbReference type="ARBA" id="ARBA00022734"/>
    </source>
</evidence>
<feature type="transmembrane region" description="Helical" evidence="16">
    <location>
        <begin position="12"/>
        <end position="30"/>
    </location>
</feature>
<dbReference type="Pfam" id="PF00652">
    <property type="entry name" value="Ricin_B_lectin"/>
    <property type="match status" value="1"/>
</dbReference>
<keyword evidence="7 16" id="KW-0812">Transmembrane</keyword>
<dbReference type="SMART" id="SM00458">
    <property type="entry name" value="RICIN"/>
    <property type="match status" value="1"/>
</dbReference>
<evidence type="ECO:0000259" key="17">
    <source>
        <dbReference type="SMART" id="SM00458"/>
    </source>
</evidence>
<dbReference type="Gene3D" id="2.80.10.50">
    <property type="match status" value="1"/>
</dbReference>
<organism evidence="18 19">
    <name type="scientific">Zootermopsis nevadensis</name>
    <name type="common">Dampwood termite</name>
    <dbReference type="NCBI Taxonomy" id="136037"/>
    <lineage>
        <taxon>Eukaryota</taxon>
        <taxon>Metazoa</taxon>
        <taxon>Ecdysozoa</taxon>
        <taxon>Arthropoda</taxon>
        <taxon>Hexapoda</taxon>
        <taxon>Insecta</taxon>
        <taxon>Pterygota</taxon>
        <taxon>Neoptera</taxon>
        <taxon>Polyneoptera</taxon>
        <taxon>Dictyoptera</taxon>
        <taxon>Blattodea</taxon>
        <taxon>Blattoidea</taxon>
        <taxon>Termitoidae</taxon>
        <taxon>Termopsidae</taxon>
        <taxon>Zootermopsis</taxon>
    </lineage>
</organism>
<proteinExistence type="inferred from homology"/>
<keyword evidence="13 16" id="KW-0472">Membrane</keyword>
<dbReference type="InterPro" id="IPR045885">
    <property type="entry name" value="GalNAc-T"/>
</dbReference>
<keyword evidence="12 16" id="KW-0333">Golgi apparatus</keyword>
<keyword evidence="14 16" id="KW-1015">Disulfide bond</keyword>
<evidence type="ECO:0000256" key="5">
    <source>
        <dbReference type="ARBA" id="ARBA00022676"/>
    </source>
</evidence>
<evidence type="ECO:0000256" key="11">
    <source>
        <dbReference type="ARBA" id="ARBA00022989"/>
    </source>
</evidence>
<dbReference type="PROSITE" id="PS50231">
    <property type="entry name" value="RICIN_B_LECTIN"/>
    <property type="match status" value="1"/>
</dbReference>
<dbReference type="PANTHER" id="PTHR11675:SF43">
    <property type="entry name" value="POLYPEPTIDE N-ACETYLGALACTOSAMINYLTRANSFERASE 1"/>
    <property type="match status" value="1"/>
</dbReference>
<sequence>MHPKRTCHRIFYSRWLVSLFICLSVTLIIWSTKRLENNLSDEELEVLITNQRVQKLKREQQEEVGVVFAKNILFHNADYEAEIRKDEAKKVPHLGDNGVAVVLQGEEAKQAETLMKVEAFNILLSDKIPYLRTLPDARNPKCKELKYDLDLPSASVVIIFTNEAWSSLIRTVHSVLNSSPAHLLKEILLVDDCSDRVDLQGRLNYYLKTRLPPKVRLIRLTERAGLIRARLAGARAAVGDVLIFLDAHCEVVQTWLEPLLQRIKEKRSAVLVPIIDVIDDKTLEYMYSKSSLDFFQVGGFTWSGHFTWVAVPEAEQARRGSPVAPTRSPTMAGGLFAIERDYFWEIGSYDSQMDVWGGENLEMSFRVWQCGGSLETIPCSRVGHIFRSFHPYTFPGGKDTHGINTARMVEVWMDEYKSLFYMNRPDLRERDIGDLTERKALRKGLNCKPFKWYLQNVYPDIFIPTENVAAFGQVRSERRCLDNLQKGSSEEQYELGMYNCHPKATSSQFFSLTLTGELRRENFCAEIQNPLARPVRVIMFRCHGQKGNQEWSMKDGQLINVQTTLCLDASDSEQSDKVAAASCSRSAWQLWRWSNSTE</sequence>
<protein>
    <recommendedName>
        <fullName evidence="16">Polypeptide N-acetylgalactosaminyltransferase</fullName>
        <ecNumber evidence="16">2.4.1.-</ecNumber>
    </recommendedName>
    <alternativeName>
        <fullName evidence="16">Protein-UDP acetylgalactosaminyltransferase</fullName>
    </alternativeName>
</protein>
<keyword evidence="8" id="KW-0479">Metal-binding</keyword>
<evidence type="ECO:0000313" key="18">
    <source>
        <dbReference type="EMBL" id="KDR23895.1"/>
    </source>
</evidence>
<evidence type="ECO:0000256" key="2">
    <source>
        <dbReference type="ARBA" id="ARBA00004323"/>
    </source>
</evidence>
<evidence type="ECO:0000256" key="15">
    <source>
        <dbReference type="ARBA" id="ARBA00023211"/>
    </source>
</evidence>
<dbReference type="InterPro" id="IPR000772">
    <property type="entry name" value="Ricin_B_lectin"/>
</dbReference>
<keyword evidence="19" id="KW-1185">Reference proteome</keyword>
<dbReference type="EC" id="2.4.1.-" evidence="16"/>
<dbReference type="InterPro" id="IPR001173">
    <property type="entry name" value="Glyco_trans_2-like"/>
</dbReference>
<dbReference type="GO" id="GO:0006493">
    <property type="term" value="P:protein O-linked glycosylation"/>
    <property type="evidence" value="ECO:0007669"/>
    <property type="project" value="UniProtKB-ARBA"/>
</dbReference>
<name>A0A067RSV6_ZOONE</name>
<keyword evidence="10" id="KW-0735">Signal-anchor</keyword>
<dbReference type="FunCoup" id="A0A067RSV6">
    <property type="interactions" value="280"/>
</dbReference>
<dbReference type="OrthoDB" id="416652at2759"/>
<comment type="similarity">
    <text evidence="4 16">Belongs to the glycosyltransferase 2 family. GalNAc-T subfamily.</text>
</comment>
<comment type="cofactor">
    <cofactor evidence="1 16">
        <name>Mn(2+)</name>
        <dbReference type="ChEBI" id="CHEBI:29035"/>
    </cofactor>
</comment>
<evidence type="ECO:0000256" key="16">
    <source>
        <dbReference type="RuleBase" id="RU361242"/>
    </source>
</evidence>
<dbReference type="Proteomes" id="UP000027135">
    <property type="component" value="Unassembled WGS sequence"/>
</dbReference>
<reference evidence="18 19" key="1">
    <citation type="journal article" date="2014" name="Nat. Commun.">
        <title>Molecular traces of alternative social organization in a termite genome.</title>
        <authorList>
            <person name="Terrapon N."/>
            <person name="Li C."/>
            <person name="Robertson H.M."/>
            <person name="Ji L."/>
            <person name="Meng X."/>
            <person name="Booth W."/>
            <person name="Chen Z."/>
            <person name="Childers C.P."/>
            <person name="Glastad K.M."/>
            <person name="Gokhale K."/>
            <person name="Gowin J."/>
            <person name="Gronenberg W."/>
            <person name="Hermansen R.A."/>
            <person name="Hu H."/>
            <person name="Hunt B.G."/>
            <person name="Huylmans A.K."/>
            <person name="Khalil S.M."/>
            <person name="Mitchell R.D."/>
            <person name="Munoz-Torres M.C."/>
            <person name="Mustard J.A."/>
            <person name="Pan H."/>
            <person name="Reese J.T."/>
            <person name="Scharf M.E."/>
            <person name="Sun F."/>
            <person name="Vogel H."/>
            <person name="Xiao J."/>
            <person name="Yang W."/>
            <person name="Yang Z."/>
            <person name="Yang Z."/>
            <person name="Zhou J."/>
            <person name="Zhu J."/>
            <person name="Brent C.S."/>
            <person name="Elsik C.G."/>
            <person name="Goodisman M.A."/>
            <person name="Liberles D.A."/>
            <person name="Roe R.M."/>
            <person name="Vargo E.L."/>
            <person name="Vilcinskas A."/>
            <person name="Wang J."/>
            <person name="Bornberg-Bauer E."/>
            <person name="Korb J."/>
            <person name="Zhang G."/>
            <person name="Liebig J."/>
        </authorList>
    </citation>
    <scope>NUCLEOTIDE SEQUENCE [LARGE SCALE GENOMIC DNA]</scope>
    <source>
        <tissue evidence="18">Whole organism</tissue>
    </source>
</reference>
<keyword evidence="5 16" id="KW-0328">Glycosyltransferase</keyword>
<comment type="pathway">
    <text evidence="3 16">Protein modification; protein glycosylation.</text>
</comment>
<dbReference type="GO" id="GO:0030246">
    <property type="term" value="F:carbohydrate binding"/>
    <property type="evidence" value="ECO:0007669"/>
    <property type="project" value="UniProtKB-KW"/>
</dbReference>
<dbReference type="SUPFAM" id="SSF53448">
    <property type="entry name" value="Nucleotide-diphospho-sugar transferases"/>
    <property type="match status" value="1"/>
</dbReference>
<keyword evidence="6 16" id="KW-0808">Transferase</keyword>
<dbReference type="Gene3D" id="3.90.550.10">
    <property type="entry name" value="Spore Coat Polysaccharide Biosynthesis Protein SpsA, Chain A"/>
    <property type="match status" value="1"/>
</dbReference>
<evidence type="ECO:0000256" key="4">
    <source>
        <dbReference type="ARBA" id="ARBA00005680"/>
    </source>
</evidence>
<evidence type="ECO:0000256" key="12">
    <source>
        <dbReference type="ARBA" id="ARBA00023034"/>
    </source>
</evidence>
<keyword evidence="15 16" id="KW-0464">Manganese</keyword>
<evidence type="ECO:0000313" key="19">
    <source>
        <dbReference type="Proteomes" id="UP000027135"/>
    </source>
</evidence>
<dbReference type="SUPFAM" id="SSF50370">
    <property type="entry name" value="Ricin B-like lectins"/>
    <property type="match status" value="1"/>
</dbReference>
<comment type="subcellular location">
    <subcellularLocation>
        <location evidence="2 16">Golgi apparatus membrane</location>
        <topology evidence="2 16">Single-pass type II membrane protein</topology>
    </subcellularLocation>
</comment>
<evidence type="ECO:0000256" key="8">
    <source>
        <dbReference type="ARBA" id="ARBA00022723"/>
    </source>
</evidence>
<accession>A0A067RSV6</accession>
<evidence type="ECO:0000256" key="13">
    <source>
        <dbReference type="ARBA" id="ARBA00023136"/>
    </source>
</evidence>
<dbReference type="GO" id="GO:0000139">
    <property type="term" value="C:Golgi membrane"/>
    <property type="evidence" value="ECO:0007669"/>
    <property type="project" value="UniProtKB-SubCell"/>
</dbReference>
<dbReference type="GO" id="GO:0004653">
    <property type="term" value="F:polypeptide N-acetylgalactosaminyltransferase activity"/>
    <property type="evidence" value="ECO:0007669"/>
    <property type="project" value="UniProtKB-ARBA"/>
</dbReference>
<feature type="domain" description="Ricin B lectin" evidence="17">
    <location>
        <begin position="468"/>
        <end position="594"/>
    </location>
</feature>
<dbReference type="AlphaFoldDB" id="A0A067RSV6"/>
<keyword evidence="9 16" id="KW-0430">Lectin</keyword>
<dbReference type="UniPathway" id="UPA00378"/>
<dbReference type="CDD" id="cd02510">
    <property type="entry name" value="pp-GalNAc-T"/>
    <property type="match status" value="1"/>
</dbReference>
<dbReference type="FunFam" id="3.90.550.10:FF:000021">
    <property type="entry name" value="Polypeptide N-acetylgalactosaminyltransferase"/>
    <property type="match status" value="1"/>
</dbReference>
<gene>
    <name evidence="18" type="ORF">L798_09219</name>
</gene>
<dbReference type="InterPro" id="IPR035992">
    <property type="entry name" value="Ricin_B-like_lectins"/>
</dbReference>
<dbReference type="GO" id="GO:0046872">
    <property type="term" value="F:metal ion binding"/>
    <property type="evidence" value="ECO:0007669"/>
    <property type="project" value="UniProtKB-KW"/>
</dbReference>
<evidence type="ECO:0000256" key="1">
    <source>
        <dbReference type="ARBA" id="ARBA00001936"/>
    </source>
</evidence>
<dbReference type="Pfam" id="PF00535">
    <property type="entry name" value="Glycos_transf_2"/>
    <property type="match status" value="1"/>
</dbReference>
<dbReference type="EMBL" id="KK852439">
    <property type="protein sequence ID" value="KDR23895.1"/>
    <property type="molecule type" value="Genomic_DNA"/>
</dbReference>
<evidence type="ECO:0000256" key="14">
    <source>
        <dbReference type="ARBA" id="ARBA00023157"/>
    </source>
</evidence>
<dbReference type="InterPro" id="IPR029044">
    <property type="entry name" value="Nucleotide-diphossugar_trans"/>
</dbReference>
<dbReference type="eggNOG" id="KOG3736">
    <property type="taxonomic scope" value="Eukaryota"/>
</dbReference>
<dbReference type="OMA" id="DLKFHPD"/>
<evidence type="ECO:0000256" key="7">
    <source>
        <dbReference type="ARBA" id="ARBA00022692"/>
    </source>
</evidence>
<keyword evidence="11 16" id="KW-1133">Transmembrane helix</keyword>